<dbReference type="Gene3D" id="3.40.50.12780">
    <property type="entry name" value="N-terminal domain of ligase-like"/>
    <property type="match status" value="1"/>
</dbReference>
<dbReference type="InterPro" id="IPR012685">
    <property type="entry name" value="CHP02304_F390_synth-rel"/>
</dbReference>
<name>A0A1E8PUF0_9BURK</name>
<evidence type="ECO:0000313" key="2">
    <source>
        <dbReference type="Proteomes" id="UP000092634"/>
    </source>
</evidence>
<dbReference type="AlphaFoldDB" id="A0A1E8PUF0"/>
<reference evidence="1 2" key="1">
    <citation type="submission" date="2016-10" db="EMBL/GenBank/DDBJ databases">
        <title>Updated version of Genome Assembly of Janthinobacterium lividum ERGS5:01.</title>
        <authorList>
            <person name="Kumar R."/>
            <person name="Acharya V."/>
            <person name="Singh D."/>
        </authorList>
    </citation>
    <scope>NUCLEOTIDE SEQUENCE [LARGE SCALE GENOMIC DNA]</scope>
    <source>
        <strain evidence="1 2">ERGS5:01</strain>
    </source>
</reference>
<gene>
    <name evidence="1" type="ORF">BA896_012035</name>
</gene>
<comment type="caution">
    <text evidence="1">The sequence shown here is derived from an EMBL/GenBank/DDBJ whole genome shotgun (WGS) entry which is preliminary data.</text>
</comment>
<dbReference type="Proteomes" id="UP000092634">
    <property type="component" value="Unassembled WGS sequence"/>
</dbReference>
<dbReference type="PANTHER" id="PTHR36932:SF1">
    <property type="entry name" value="CAPSULAR POLYSACCHARIDE BIOSYNTHESIS PROTEIN"/>
    <property type="match status" value="1"/>
</dbReference>
<organism evidence="1 2">
    <name type="scientific">Janthinobacterium lividum</name>
    <dbReference type="NCBI Taxonomy" id="29581"/>
    <lineage>
        <taxon>Bacteria</taxon>
        <taxon>Pseudomonadati</taxon>
        <taxon>Pseudomonadota</taxon>
        <taxon>Betaproteobacteria</taxon>
        <taxon>Burkholderiales</taxon>
        <taxon>Oxalobacteraceae</taxon>
        <taxon>Janthinobacterium</taxon>
    </lineage>
</organism>
<dbReference type="PANTHER" id="PTHR36932">
    <property type="entry name" value="CAPSULAR POLYSACCHARIDE BIOSYNTHESIS PROTEIN"/>
    <property type="match status" value="1"/>
</dbReference>
<dbReference type="InterPro" id="IPR042099">
    <property type="entry name" value="ANL_N_sf"/>
</dbReference>
<protein>
    <submittedName>
        <fullName evidence="1">CoF synthetase</fullName>
    </submittedName>
</protein>
<dbReference type="InterPro" id="IPR053158">
    <property type="entry name" value="CapK_Type1_Caps_Biosynth"/>
</dbReference>
<accession>A0A1E8PUF0</accession>
<dbReference type="EMBL" id="MAQB02000001">
    <property type="protein sequence ID" value="OFJ49500.1"/>
    <property type="molecule type" value="Genomic_DNA"/>
</dbReference>
<sequence length="437" mass="48342">MKRIVWLLLSYWRTRRLRFADRTQLESYQQQQLARFIDTLCARSRYFAPYRSLPLAQWPFMNKALMLEHFDTMNTAGITLAQAMAAAMAAEHSRDFTPAVGDITVGLSSGTSSRRAVFTVSPREKAQWAGVMLAKALPEGLFSGERVALFLRANSNLYTAVRSPWLTFAFYDLFQPFDSLCAQLARYQATVIVAPAQVLRQLALRVIDGSLALAPKKVISVAEVLEAQDRALIVQAFGAVHEIYQATEGFLASSCEHGVLHLNEEFVHIEPQWLDAEERRFVPVITDFTRITQPIVRYRLDDILLARATPCPCGRATRAIAGIEGRCDDMLLLPSLPSMLSANGGAPVAVFADVLTRAFAQALPADADYRLVQQGESALQLHAALDAAGLAALREHLAAVLRGLGVAVEALAWTMSSELPPFDPSMKRRRIRRLASA</sequence>
<proteinExistence type="predicted"/>
<evidence type="ECO:0000313" key="1">
    <source>
        <dbReference type="EMBL" id="OFJ49500.1"/>
    </source>
</evidence>
<dbReference type="NCBIfam" id="TIGR02304">
    <property type="entry name" value="aden_form_hyp"/>
    <property type="match status" value="1"/>
</dbReference>